<evidence type="ECO:0000256" key="3">
    <source>
        <dbReference type="ARBA" id="ARBA00013182"/>
    </source>
</evidence>
<comment type="similarity">
    <text evidence="2">Belongs to the iron-containing alcohol dehydrogenase family. Hydroxyacid-oxoacid transhydrogenase subfamily.</text>
</comment>
<evidence type="ECO:0000256" key="7">
    <source>
        <dbReference type="ARBA" id="ARBA00049496"/>
    </source>
</evidence>
<dbReference type="Pfam" id="PF00465">
    <property type="entry name" value="Fe-ADH"/>
    <property type="match status" value="1"/>
</dbReference>
<dbReference type="PANTHER" id="PTHR11496">
    <property type="entry name" value="ALCOHOL DEHYDROGENASE"/>
    <property type="match status" value="1"/>
</dbReference>
<dbReference type="InterPro" id="IPR018211">
    <property type="entry name" value="ADH_Fe_CS"/>
</dbReference>
<evidence type="ECO:0000256" key="1">
    <source>
        <dbReference type="ARBA" id="ARBA00000813"/>
    </source>
</evidence>
<dbReference type="EC" id="1.1.99.24" evidence="3"/>
<dbReference type="InterPro" id="IPR042157">
    <property type="entry name" value="HOT"/>
</dbReference>
<organism evidence="10 11">
    <name type="scientific">Peribacillus simplex</name>
    <dbReference type="NCBI Taxonomy" id="1478"/>
    <lineage>
        <taxon>Bacteria</taxon>
        <taxon>Bacillati</taxon>
        <taxon>Bacillota</taxon>
        <taxon>Bacilli</taxon>
        <taxon>Bacillales</taxon>
        <taxon>Bacillaceae</taxon>
        <taxon>Peribacillus</taxon>
    </lineage>
</organism>
<dbReference type="Gene3D" id="1.20.1090.10">
    <property type="entry name" value="Dehydroquinate synthase-like - alpha domain"/>
    <property type="match status" value="1"/>
</dbReference>
<dbReference type="Proteomes" id="UP000185829">
    <property type="component" value="Unassembled WGS sequence"/>
</dbReference>
<evidence type="ECO:0000256" key="2">
    <source>
        <dbReference type="ARBA" id="ARBA00010005"/>
    </source>
</evidence>
<dbReference type="CDD" id="cd08190">
    <property type="entry name" value="HOT"/>
    <property type="match status" value="1"/>
</dbReference>
<dbReference type="GO" id="GO:0046872">
    <property type="term" value="F:metal ion binding"/>
    <property type="evidence" value="ECO:0007669"/>
    <property type="project" value="InterPro"/>
</dbReference>
<evidence type="ECO:0000313" key="11">
    <source>
        <dbReference type="Proteomes" id="UP000185829"/>
    </source>
</evidence>
<evidence type="ECO:0000256" key="4">
    <source>
        <dbReference type="ARBA" id="ARBA00022946"/>
    </source>
</evidence>
<dbReference type="PANTHER" id="PTHR11496:SF102">
    <property type="entry name" value="ALCOHOL DEHYDROGENASE 4"/>
    <property type="match status" value="1"/>
</dbReference>
<dbReference type="FunFam" id="1.20.1090.10:FF:000001">
    <property type="entry name" value="Aldehyde-alcohol dehydrogenase"/>
    <property type="match status" value="1"/>
</dbReference>
<evidence type="ECO:0000256" key="5">
    <source>
        <dbReference type="ARBA" id="ARBA00023002"/>
    </source>
</evidence>
<evidence type="ECO:0000313" key="10">
    <source>
        <dbReference type="EMBL" id="SIQ00548.1"/>
    </source>
</evidence>
<evidence type="ECO:0000259" key="8">
    <source>
        <dbReference type="Pfam" id="PF00465"/>
    </source>
</evidence>
<sequence length="401" mass="42650">MRNTWDFYSTERIVFGNGAIGQLDSILQRLKAKNILLVTDPGIKNAGIVDRISSLLEQANYETVIYDQVVPEPPVDSAMDCYKFAESQMDIDAVIGLGGGSSIDMAKIVALLVAHGGHPLDYYGGENQVPGPIAPLVAIPTTAGTGSEVTSVAVLTDLENNLKVGISDNYLRPTVALLDPELTLGLPAYVTACSGIDALSHAIEAYTAKPSAYIQAEGNILFQGSIPISDALAYRAIELIAKNLPLAVQQGSNLEARSNMLMGSLLAGMSFSNAGTATAHALAYPIGGLVKSPHGEVTGLLLPYVMEYNATVETEKMVRISQAFNVNSNGLSDKEAALAASKAVLSLLGEIGLPTKLTEIGIKEEDIPEIAEKTLQIDRLIRNNPRVPTQHSLEELLRKAL</sequence>
<dbReference type="RefSeq" id="WP_076364072.1">
    <property type="nucleotide sequence ID" value="NZ_FTMX01000001.1"/>
</dbReference>
<protein>
    <recommendedName>
        <fullName evidence="3">hydroxyacid-oxoacid transhydrogenase</fullName>
        <ecNumber evidence="3">1.1.99.24</ecNumber>
    </recommendedName>
</protein>
<keyword evidence="6" id="KW-0520">NAD</keyword>
<reference evidence="10 11" key="1">
    <citation type="submission" date="2017-01" db="EMBL/GenBank/DDBJ databases">
        <authorList>
            <person name="Varghese N."/>
            <person name="Submissions S."/>
        </authorList>
    </citation>
    <scope>NUCLEOTIDE SEQUENCE [LARGE SCALE GENOMIC DNA]</scope>
    <source>
        <strain evidence="10 11">RUG2-6</strain>
    </source>
</reference>
<evidence type="ECO:0000259" key="9">
    <source>
        <dbReference type="Pfam" id="PF25137"/>
    </source>
</evidence>
<feature type="domain" description="Alcohol dehydrogenase iron-type/glycerol dehydrogenase GldA" evidence="8">
    <location>
        <begin position="11"/>
        <end position="180"/>
    </location>
</feature>
<dbReference type="PROSITE" id="PS00913">
    <property type="entry name" value="ADH_IRON_1"/>
    <property type="match status" value="1"/>
</dbReference>
<dbReference type="InterPro" id="IPR001670">
    <property type="entry name" value="ADH_Fe/GldA"/>
</dbReference>
<dbReference type="FunFam" id="3.40.50.1970:FF:000003">
    <property type="entry name" value="Alcohol dehydrogenase, iron-containing"/>
    <property type="match status" value="1"/>
</dbReference>
<proteinExistence type="inferred from homology"/>
<accession>A0A9X8R173</accession>
<dbReference type="Pfam" id="PF25137">
    <property type="entry name" value="ADH_Fe_C"/>
    <property type="match status" value="1"/>
</dbReference>
<comment type="catalytic activity">
    <reaction evidence="7">
        <text>4-hydroxybutanoate + 2-oxoglutarate = (R)-2-hydroxyglutarate + succinate semialdehyde</text>
        <dbReference type="Rhea" id="RHEA:24734"/>
        <dbReference type="ChEBI" id="CHEBI:15801"/>
        <dbReference type="ChEBI" id="CHEBI:16724"/>
        <dbReference type="ChEBI" id="CHEBI:16810"/>
        <dbReference type="ChEBI" id="CHEBI:57706"/>
        <dbReference type="EC" id="1.1.99.24"/>
    </reaction>
</comment>
<name>A0A9X8R173_9BACI</name>
<comment type="catalytic activity">
    <reaction evidence="1">
        <text>(S)-3-hydroxybutanoate + 2-oxoglutarate = (R)-2-hydroxyglutarate + acetoacetate</text>
        <dbReference type="Rhea" id="RHEA:23048"/>
        <dbReference type="ChEBI" id="CHEBI:11047"/>
        <dbReference type="ChEBI" id="CHEBI:13705"/>
        <dbReference type="ChEBI" id="CHEBI:15801"/>
        <dbReference type="ChEBI" id="CHEBI:16810"/>
        <dbReference type="EC" id="1.1.99.24"/>
    </reaction>
</comment>
<dbReference type="SUPFAM" id="SSF56796">
    <property type="entry name" value="Dehydroquinate synthase-like"/>
    <property type="match status" value="1"/>
</dbReference>
<keyword evidence="4" id="KW-0809">Transit peptide</keyword>
<dbReference type="InterPro" id="IPR056798">
    <property type="entry name" value="ADH_Fe_C"/>
</dbReference>
<dbReference type="GO" id="GO:0047988">
    <property type="term" value="F:hydroxyacid-oxoacid transhydrogenase activity"/>
    <property type="evidence" value="ECO:0007669"/>
    <property type="project" value="UniProtKB-EC"/>
</dbReference>
<dbReference type="AlphaFoldDB" id="A0A9X8R173"/>
<dbReference type="Gene3D" id="3.40.50.1970">
    <property type="match status" value="1"/>
</dbReference>
<keyword evidence="5" id="KW-0560">Oxidoreductase</keyword>
<feature type="domain" description="Fe-containing alcohol dehydrogenase-like C-terminal" evidence="9">
    <location>
        <begin position="191"/>
        <end position="401"/>
    </location>
</feature>
<dbReference type="InterPro" id="IPR039697">
    <property type="entry name" value="Alcohol_dehydrogenase_Fe"/>
</dbReference>
<dbReference type="EMBL" id="FTMX01000001">
    <property type="protein sequence ID" value="SIQ00548.1"/>
    <property type="molecule type" value="Genomic_DNA"/>
</dbReference>
<dbReference type="GO" id="GO:0004022">
    <property type="term" value="F:alcohol dehydrogenase (NAD+) activity"/>
    <property type="evidence" value="ECO:0007669"/>
    <property type="project" value="InterPro"/>
</dbReference>
<gene>
    <name evidence="10" type="ORF">SAMN05878482_10156</name>
</gene>
<comment type="caution">
    <text evidence="10">The sequence shown here is derived from an EMBL/GenBank/DDBJ whole genome shotgun (WGS) entry which is preliminary data.</text>
</comment>
<evidence type="ECO:0000256" key="6">
    <source>
        <dbReference type="ARBA" id="ARBA00023027"/>
    </source>
</evidence>